<proteinExistence type="predicted"/>
<dbReference type="EMBL" id="CAUYUJ010019931">
    <property type="protein sequence ID" value="CAK0894674.1"/>
    <property type="molecule type" value="Genomic_DNA"/>
</dbReference>
<reference evidence="1" key="1">
    <citation type="submission" date="2023-10" db="EMBL/GenBank/DDBJ databases">
        <authorList>
            <person name="Chen Y."/>
            <person name="Shah S."/>
            <person name="Dougan E. K."/>
            <person name="Thang M."/>
            <person name="Chan C."/>
        </authorList>
    </citation>
    <scope>NUCLEOTIDE SEQUENCE [LARGE SCALE GENOMIC DNA]</scope>
</reference>
<gene>
    <name evidence="1" type="ORF">PCOR1329_LOCUS73648</name>
</gene>
<name>A0ABN9X5L1_9DINO</name>
<keyword evidence="2" id="KW-1185">Reference proteome</keyword>
<dbReference type="Proteomes" id="UP001189429">
    <property type="component" value="Unassembled WGS sequence"/>
</dbReference>
<protein>
    <submittedName>
        <fullName evidence="1">Uncharacterized protein</fullName>
    </submittedName>
</protein>
<evidence type="ECO:0000313" key="1">
    <source>
        <dbReference type="EMBL" id="CAK0894674.1"/>
    </source>
</evidence>
<accession>A0ABN9X5L1</accession>
<comment type="caution">
    <text evidence="1">The sequence shown here is derived from an EMBL/GenBank/DDBJ whole genome shotgun (WGS) entry which is preliminary data.</text>
</comment>
<evidence type="ECO:0000313" key="2">
    <source>
        <dbReference type="Proteomes" id="UP001189429"/>
    </source>
</evidence>
<sequence length="128" mass="14437">MPSSIRPLHQLLANIFSRTCALSVLSAAGSFQTFATPIFQRHLFDSLGDLADLFFWLHGAQHDQEVDYTLTSLDDGKVFYQTFSSSQSAHILERRMYSQTLATADNKISRDMENYEGTPIAEDITRSL</sequence>
<organism evidence="1 2">
    <name type="scientific">Prorocentrum cordatum</name>
    <dbReference type="NCBI Taxonomy" id="2364126"/>
    <lineage>
        <taxon>Eukaryota</taxon>
        <taxon>Sar</taxon>
        <taxon>Alveolata</taxon>
        <taxon>Dinophyceae</taxon>
        <taxon>Prorocentrales</taxon>
        <taxon>Prorocentraceae</taxon>
        <taxon>Prorocentrum</taxon>
    </lineage>
</organism>